<evidence type="ECO:0000313" key="2">
    <source>
        <dbReference type="Proteomes" id="UP000246058"/>
    </source>
</evidence>
<dbReference type="RefSeq" id="WP_109949597.1">
    <property type="nucleotide sequence ID" value="NZ_CP029551.1"/>
</dbReference>
<reference evidence="1 2" key="1">
    <citation type="submission" date="2018-05" db="EMBL/GenBank/DDBJ databases">
        <title>Complete Genome Sequence of Methylobacterium sp. 17Sr1-43.</title>
        <authorList>
            <person name="Srinivasan S."/>
        </authorList>
    </citation>
    <scope>NUCLEOTIDE SEQUENCE [LARGE SCALE GENOMIC DNA]</scope>
    <source>
        <strain evidence="1 2">17Sr1-43</strain>
    </source>
</reference>
<dbReference type="KEGG" id="meti:DK427_00755"/>
<dbReference type="Pfam" id="PF07369">
    <property type="entry name" value="DUF1488"/>
    <property type="match status" value="1"/>
</dbReference>
<name>A0A2U8VM47_9HYPH</name>
<dbReference type="AlphaFoldDB" id="A0A2U8VM47"/>
<evidence type="ECO:0000313" key="1">
    <source>
        <dbReference type="EMBL" id="AWN34456.1"/>
    </source>
</evidence>
<dbReference type="Proteomes" id="UP000246058">
    <property type="component" value="Chromosome"/>
</dbReference>
<protein>
    <submittedName>
        <fullName evidence="1">DUF1488 domain-containing protein</fullName>
    </submittedName>
</protein>
<organism evidence="1 2">
    <name type="scientific">Methylobacterium radiodurans</name>
    <dbReference type="NCBI Taxonomy" id="2202828"/>
    <lineage>
        <taxon>Bacteria</taxon>
        <taxon>Pseudomonadati</taxon>
        <taxon>Pseudomonadota</taxon>
        <taxon>Alphaproteobacteria</taxon>
        <taxon>Hyphomicrobiales</taxon>
        <taxon>Methylobacteriaceae</taxon>
        <taxon>Methylobacterium</taxon>
    </lineage>
</organism>
<dbReference type="InterPro" id="IPR036692">
    <property type="entry name" value="Shew3726-like_sf"/>
</dbReference>
<dbReference type="EMBL" id="CP029551">
    <property type="protein sequence ID" value="AWN34456.1"/>
    <property type="molecule type" value="Genomic_DNA"/>
</dbReference>
<dbReference type="SUPFAM" id="SSF160272">
    <property type="entry name" value="Shew3726-like"/>
    <property type="match status" value="1"/>
</dbReference>
<proteinExistence type="predicted"/>
<gene>
    <name evidence="1" type="ORF">DK427_00755</name>
</gene>
<keyword evidence="2" id="KW-1185">Reference proteome</keyword>
<dbReference type="OrthoDB" id="9951505at2"/>
<sequence length="89" mass="9309">MPMRLSGEEPRLEQGEAAHVTFTITDGHVVVPCRVGHAALQEAFGTPGGNAMAIFRAHRDAVVDGAIRRYERAGAEGGVVTLAGADLTP</sequence>
<dbReference type="InterPro" id="IPR009962">
    <property type="entry name" value="DUF1488"/>
</dbReference>
<accession>A0A2U8VM47</accession>